<dbReference type="InterPro" id="IPR006724">
    <property type="entry name" value="Phage_TTP"/>
</dbReference>
<proteinExistence type="predicted"/>
<dbReference type="Pfam" id="PF04630">
    <property type="entry name" value="Phage_TTP_1"/>
    <property type="match status" value="1"/>
</dbReference>
<accession>A0AAP3CT23</accession>
<reference evidence="1" key="1">
    <citation type="submission" date="2022-02" db="EMBL/GenBank/DDBJ databases">
        <title>Crop Bioprotection Bacillus Genome Sequencing.</title>
        <authorList>
            <person name="Dunlap C."/>
        </authorList>
    </citation>
    <scope>NUCLEOTIDE SEQUENCE</scope>
    <source>
        <strain evidence="1">CK3O2B-54A</strain>
    </source>
</reference>
<organism evidence="1 2">
    <name type="scientific">Bacillus mojavensis</name>
    <dbReference type="NCBI Taxonomy" id="72360"/>
    <lineage>
        <taxon>Bacteria</taxon>
        <taxon>Bacillati</taxon>
        <taxon>Bacillota</taxon>
        <taxon>Bacilli</taxon>
        <taxon>Bacillales</taxon>
        <taxon>Bacillaceae</taxon>
        <taxon>Bacillus</taxon>
    </lineage>
</organism>
<dbReference type="InterPro" id="IPR006490">
    <property type="entry name" value="Maj_tail_phi13"/>
</dbReference>
<comment type="caution">
    <text evidence="1">The sequence shown here is derived from an EMBL/GenBank/DDBJ whole genome shotgun (WGS) entry which is preliminary data.</text>
</comment>
<evidence type="ECO:0000313" key="1">
    <source>
        <dbReference type="EMBL" id="MCY8509733.1"/>
    </source>
</evidence>
<protein>
    <submittedName>
        <fullName evidence="1">Phage tail protein</fullName>
    </submittedName>
</protein>
<name>A0AAP3CT23_BACMO</name>
<evidence type="ECO:0000313" key="2">
    <source>
        <dbReference type="Proteomes" id="UP001075387"/>
    </source>
</evidence>
<dbReference type="RefSeq" id="WP_106022074.1">
    <property type="nucleotide sequence ID" value="NZ_JALAQA010000005.1"/>
</dbReference>
<dbReference type="AlphaFoldDB" id="A0AAP3CT23"/>
<dbReference type="EMBL" id="JALAQA010000005">
    <property type="protein sequence ID" value="MCY8509733.1"/>
    <property type="molecule type" value="Genomic_DNA"/>
</dbReference>
<sequence length="204" mass="23125">MPEYSSVTGLKNVKFAPLKKVGKFFVPTEILDYEFAINMKVETETSTEKQYADDKLVDLAVSTGSTKLDIEMRDLPMEILSKLLGIEQDENGLYLFKKNIIPPWVAMTFQGPKANGKSRHVGLVKGRFSLPGDEWKTKQDKTDFQTIKLSAEFVDREQDDVFKIVADEDGEKFNLDNFYKAVFGDAYQNEKQGTEENVSTDLGK</sequence>
<gene>
    <name evidence="1" type="ORF">MOD07_09260</name>
</gene>
<dbReference type="Proteomes" id="UP001075387">
    <property type="component" value="Unassembled WGS sequence"/>
</dbReference>
<dbReference type="NCBIfam" id="TIGR01603">
    <property type="entry name" value="maj_tail_phi13"/>
    <property type="match status" value="1"/>
</dbReference>